<dbReference type="InterPro" id="IPR036890">
    <property type="entry name" value="HATPase_C_sf"/>
</dbReference>
<keyword evidence="8" id="KW-1185">Reference proteome</keyword>
<gene>
    <name evidence="7" type="ORF">GCM10009844_16250</name>
</gene>
<evidence type="ECO:0000313" key="7">
    <source>
        <dbReference type="EMBL" id="GAA2143645.1"/>
    </source>
</evidence>
<feature type="transmembrane region" description="Helical" evidence="5">
    <location>
        <begin position="111"/>
        <end position="129"/>
    </location>
</feature>
<evidence type="ECO:0000256" key="4">
    <source>
        <dbReference type="SAM" id="MobiDB-lite"/>
    </source>
</evidence>
<evidence type="ECO:0000256" key="5">
    <source>
        <dbReference type="SAM" id="Phobius"/>
    </source>
</evidence>
<accession>A0ABN2ZKQ1</accession>
<proteinExistence type="predicted"/>
<dbReference type="RefSeq" id="WP_344149937.1">
    <property type="nucleotide sequence ID" value="NZ_BAAAQR010000004.1"/>
</dbReference>
<dbReference type="PANTHER" id="PTHR24421">
    <property type="entry name" value="NITRATE/NITRITE SENSOR PROTEIN NARX-RELATED"/>
    <property type="match status" value="1"/>
</dbReference>
<dbReference type="Gene3D" id="1.20.5.1930">
    <property type="match status" value="1"/>
</dbReference>
<keyword evidence="2" id="KW-0418">Kinase</keyword>
<dbReference type="Pfam" id="PF07730">
    <property type="entry name" value="HisKA_3"/>
    <property type="match status" value="1"/>
</dbReference>
<feature type="transmembrane region" description="Helical" evidence="5">
    <location>
        <begin position="199"/>
        <end position="219"/>
    </location>
</feature>
<dbReference type="Gene3D" id="3.30.565.10">
    <property type="entry name" value="Histidine kinase-like ATPase, C-terminal domain"/>
    <property type="match status" value="1"/>
</dbReference>
<reference evidence="7 8" key="1">
    <citation type="journal article" date="2019" name="Int. J. Syst. Evol. Microbiol.">
        <title>The Global Catalogue of Microorganisms (GCM) 10K type strain sequencing project: providing services to taxonomists for standard genome sequencing and annotation.</title>
        <authorList>
            <consortium name="The Broad Institute Genomics Platform"/>
            <consortium name="The Broad Institute Genome Sequencing Center for Infectious Disease"/>
            <person name="Wu L."/>
            <person name="Ma J."/>
        </authorList>
    </citation>
    <scope>NUCLEOTIDE SEQUENCE [LARGE SCALE GENOMIC DNA]</scope>
    <source>
        <strain evidence="7 8">JCM 16022</strain>
    </source>
</reference>
<keyword evidence="5" id="KW-1133">Transmembrane helix</keyword>
<keyword evidence="5" id="KW-0812">Transmembrane</keyword>
<protein>
    <recommendedName>
        <fullName evidence="6">Signal transduction histidine kinase subgroup 3 dimerisation and phosphoacceptor domain-containing protein</fullName>
    </recommendedName>
</protein>
<evidence type="ECO:0000313" key="8">
    <source>
        <dbReference type="Proteomes" id="UP001501771"/>
    </source>
</evidence>
<feature type="transmembrane region" description="Helical" evidence="5">
    <location>
        <begin position="85"/>
        <end position="105"/>
    </location>
</feature>
<feature type="transmembrane region" description="Helical" evidence="5">
    <location>
        <begin position="58"/>
        <end position="78"/>
    </location>
</feature>
<keyword evidence="5" id="KW-0472">Membrane</keyword>
<dbReference type="CDD" id="cd16917">
    <property type="entry name" value="HATPase_UhpB-NarQ-NarX-like"/>
    <property type="match status" value="1"/>
</dbReference>
<organism evidence="7 8">
    <name type="scientific">Nocardioides koreensis</name>
    <dbReference type="NCBI Taxonomy" id="433651"/>
    <lineage>
        <taxon>Bacteria</taxon>
        <taxon>Bacillati</taxon>
        <taxon>Actinomycetota</taxon>
        <taxon>Actinomycetes</taxon>
        <taxon>Propionibacteriales</taxon>
        <taxon>Nocardioidaceae</taxon>
        <taxon>Nocardioides</taxon>
    </lineage>
</organism>
<sequence length="588" mass="60738">MTGYPSLVALMALGAGGVAGGVALLPIRRARPAAVLMILSGCNLAAGSLLAATGNDGAARVAFVLASALLAPLALTLYPSARVRGPVDFLAVVTVAAAGLLASAWPASTPVLSSMGLVLGCVLLAHTWWKIERADGDDRRALIWMALAASVAGTAVFVTGFMQLGTVGQVVAWLTLAGVPAAMAIGLRRPELVDVRGLVVEVTVLGTAATGYVALFMVLESLLEILGETTPSPATLAVLGALAAMTFHPLRVVLHGVVDELLFGRRPDPLGAAAQVAGRVGDDPVLALRAIREALVLPYAALRSGGATVASSGTETPHLGSVRLDHDRDAELVVGLRPGDLRLTAGDRRALSLVAPLLGQTLRARALAEDLQESRGHTITAREEERRRLRRDLHDGLGPRLSGIAFTADAARNLVGSDPAGAAELLRVLRAETVTAIEEIRRLVYAMRPPALDELGLVPALRQQAAGLRSRGGRPLAVRVDAPEVLPPLPAAVEVAAYRIVVEALTNVARHTSSPSASVRLECRADGLAVVVTDEDACADAWAAGVGLSSMRERATELGGTLSAGPTPQGGRVEASLPFAVAEPPGRS</sequence>
<evidence type="ECO:0000256" key="1">
    <source>
        <dbReference type="ARBA" id="ARBA00022679"/>
    </source>
</evidence>
<evidence type="ECO:0000256" key="3">
    <source>
        <dbReference type="ARBA" id="ARBA00023012"/>
    </source>
</evidence>
<dbReference type="Proteomes" id="UP001501771">
    <property type="component" value="Unassembled WGS sequence"/>
</dbReference>
<feature type="domain" description="Signal transduction histidine kinase subgroup 3 dimerisation and phosphoacceptor" evidence="6">
    <location>
        <begin position="385"/>
        <end position="452"/>
    </location>
</feature>
<dbReference type="InterPro" id="IPR011712">
    <property type="entry name" value="Sig_transdc_His_kin_sub3_dim/P"/>
</dbReference>
<dbReference type="PANTHER" id="PTHR24421:SF61">
    <property type="entry name" value="OXYGEN SENSOR HISTIDINE KINASE NREB"/>
    <property type="match status" value="1"/>
</dbReference>
<comment type="caution">
    <text evidence="7">The sequence shown here is derived from an EMBL/GenBank/DDBJ whole genome shotgun (WGS) entry which is preliminary data.</text>
</comment>
<feature type="transmembrane region" description="Helical" evidence="5">
    <location>
        <begin position="141"/>
        <end position="164"/>
    </location>
</feature>
<keyword evidence="3" id="KW-0902">Two-component regulatory system</keyword>
<feature type="region of interest" description="Disordered" evidence="4">
    <location>
        <begin position="559"/>
        <end position="588"/>
    </location>
</feature>
<dbReference type="EMBL" id="BAAAQR010000004">
    <property type="protein sequence ID" value="GAA2143645.1"/>
    <property type="molecule type" value="Genomic_DNA"/>
</dbReference>
<dbReference type="InterPro" id="IPR050482">
    <property type="entry name" value="Sensor_HK_TwoCompSys"/>
</dbReference>
<name>A0ABN2ZKQ1_9ACTN</name>
<evidence type="ECO:0000259" key="6">
    <source>
        <dbReference type="Pfam" id="PF07730"/>
    </source>
</evidence>
<feature type="transmembrane region" description="Helical" evidence="5">
    <location>
        <begin position="6"/>
        <end position="27"/>
    </location>
</feature>
<feature type="transmembrane region" description="Helical" evidence="5">
    <location>
        <begin position="34"/>
        <end position="52"/>
    </location>
</feature>
<keyword evidence="1" id="KW-0808">Transferase</keyword>
<evidence type="ECO:0000256" key="2">
    <source>
        <dbReference type="ARBA" id="ARBA00022777"/>
    </source>
</evidence>
<feature type="transmembrane region" description="Helical" evidence="5">
    <location>
        <begin position="170"/>
        <end position="187"/>
    </location>
</feature>
<dbReference type="SUPFAM" id="SSF55874">
    <property type="entry name" value="ATPase domain of HSP90 chaperone/DNA topoisomerase II/histidine kinase"/>
    <property type="match status" value="1"/>
</dbReference>